<evidence type="ECO:0000256" key="3">
    <source>
        <dbReference type="PROSITE-ProRule" id="PRU00221"/>
    </source>
</evidence>
<dbReference type="InterPro" id="IPR056884">
    <property type="entry name" value="NPHP3-like_N"/>
</dbReference>
<dbReference type="SUPFAM" id="SSF50978">
    <property type="entry name" value="WD40 repeat-like"/>
    <property type="match status" value="1"/>
</dbReference>
<accession>A0A0C3BKW5</accession>
<name>A0A0C3BKW5_SERVB</name>
<dbReference type="Gene3D" id="3.40.50.300">
    <property type="entry name" value="P-loop containing nucleotide triphosphate hydrolases"/>
    <property type="match status" value="1"/>
</dbReference>
<feature type="repeat" description="WD" evidence="3">
    <location>
        <begin position="866"/>
        <end position="907"/>
    </location>
</feature>
<dbReference type="InterPro" id="IPR027417">
    <property type="entry name" value="P-loop_NTPase"/>
</dbReference>
<dbReference type="HOGENOM" id="CLU_000288_6_3_1"/>
<evidence type="ECO:0000256" key="2">
    <source>
        <dbReference type="ARBA" id="ARBA00022737"/>
    </source>
</evidence>
<keyword evidence="2" id="KW-0677">Repeat</keyword>
<dbReference type="InterPro" id="IPR015943">
    <property type="entry name" value="WD40/YVTN_repeat-like_dom_sf"/>
</dbReference>
<dbReference type="InterPro" id="IPR016035">
    <property type="entry name" value="Acyl_Trfase/lysoPLipase"/>
</dbReference>
<reference evidence="6" key="2">
    <citation type="submission" date="2015-01" db="EMBL/GenBank/DDBJ databases">
        <title>Evolutionary Origins and Diversification of the Mycorrhizal Mutualists.</title>
        <authorList>
            <consortium name="DOE Joint Genome Institute"/>
            <consortium name="Mycorrhizal Genomics Consortium"/>
            <person name="Kohler A."/>
            <person name="Kuo A."/>
            <person name="Nagy L.G."/>
            <person name="Floudas D."/>
            <person name="Copeland A."/>
            <person name="Barry K.W."/>
            <person name="Cichocki N."/>
            <person name="Veneault-Fourrey C."/>
            <person name="LaButti K."/>
            <person name="Lindquist E.A."/>
            <person name="Lipzen A."/>
            <person name="Lundell T."/>
            <person name="Morin E."/>
            <person name="Murat C."/>
            <person name="Riley R."/>
            <person name="Ohm R."/>
            <person name="Sun H."/>
            <person name="Tunlid A."/>
            <person name="Henrissat B."/>
            <person name="Grigoriev I.V."/>
            <person name="Hibbett D.S."/>
            <person name="Martin F."/>
        </authorList>
    </citation>
    <scope>NUCLEOTIDE SEQUENCE [LARGE SCALE GENOMIC DNA]</scope>
    <source>
        <strain evidence="6">MAFF 305830</strain>
    </source>
</reference>
<feature type="domain" description="Nephrocystin 3-like N-terminal" evidence="4">
    <location>
        <begin position="321"/>
        <end position="492"/>
    </location>
</feature>
<gene>
    <name evidence="5" type="ORF">M408DRAFT_326443</name>
</gene>
<keyword evidence="6" id="KW-1185">Reference proteome</keyword>
<evidence type="ECO:0000313" key="5">
    <source>
        <dbReference type="EMBL" id="KIM32684.1"/>
    </source>
</evidence>
<protein>
    <recommendedName>
        <fullName evidence="4">Nephrocystin 3-like N-terminal domain-containing protein</fullName>
    </recommendedName>
</protein>
<dbReference type="PROSITE" id="PS50294">
    <property type="entry name" value="WD_REPEATS_REGION"/>
    <property type="match status" value="2"/>
</dbReference>
<dbReference type="STRING" id="933852.A0A0C3BKW5"/>
<dbReference type="EMBL" id="KN824279">
    <property type="protein sequence ID" value="KIM32684.1"/>
    <property type="molecule type" value="Genomic_DNA"/>
</dbReference>
<dbReference type="PROSITE" id="PS50082">
    <property type="entry name" value="WD_REPEATS_2"/>
    <property type="match status" value="2"/>
</dbReference>
<evidence type="ECO:0000259" key="4">
    <source>
        <dbReference type="Pfam" id="PF24883"/>
    </source>
</evidence>
<dbReference type="Gene3D" id="3.40.1090.10">
    <property type="entry name" value="Cytosolic phospholipase A2 catalytic domain"/>
    <property type="match status" value="1"/>
</dbReference>
<dbReference type="PROSITE" id="PS00678">
    <property type="entry name" value="WD_REPEATS_1"/>
    <property type="match status" value="1"/>
</dbReference>
<dbReference type="InterPro" id="IPR019775">
    <property type="entry name" value="WD40_repeat_CS"/>
</dbReference>
<dbReference type="PANTHER" id="PTHR10039:SF17">
    <property type="entry name" value="FUNGAL STAND N-TERMINAL GOODBYE DOMAIN-CONTAINING PROTEIN-RELATED"/>
    <property type="match status" value="1"/>
</dbReference>
<dbReference type="InterPro" id="IPR001680">
    <property type="entry name" value="WD40_rpt"/>
</dbReference>
<evidence type="ECO:0000256" key="1">
    <source>
        <dbReference type="ARBA" id="ARBA00022574"/>
    </source>
</evidence>
<keyword evidence="1 3" id="KW-0853">WD repeat</keyword>
<dbReference type="InterPro" id="IPR036322">
    <property type="entry name" value="WD40_repeat_dom_sf"/>
</dbReference>
<proteinExistence type="predicted"/>
<dbReference type="Gene3D" id="2.130.10.10">
    <property type="entry name" value="YVTN repeat-like/Quinoprotein amine dehydrogenase"/>
    <property type="match status" value="1"/>
</dbReference>
<dbReference type="Proteomes" id="UP000054097">
    <property type="component" value="Unassembled WGS sequence"/>
</dbReference>
<dbReference type="SMART" id="SM00320">
    <property type="entry name" value="WD40"/>
    <property type="match status" value="2"/>
</dbReference>
<dbReference type="PANTHER" id="PTHR10039">
    <property type="entry name" value="AMELOGENIN"/>
    <property type="match status" value="1"/>
</dbReference>
<dbReference type="AlphaFoldDB" id="A0A0C3BKW5"/>
<dbReference type="SUPFAM" id="SSF52151">
    <property type="entry name" value="FabD/lysophospholipase-like"/>
    <property type="match status" value="1"/>
</dbReference>
<sequence>MFARLRMSVEEVLDEFDTVVEQVYSQVDMSPSERTARLRSCMEDLMKRRNYPLDAKLIDEKSLKSCACFVLSRLRINTGPKVCLRSYPVQSSPASSITIIEAALATCAVQPQFAPVACGQGFRRKEYIGAGIGANNPIREVIAEAQLLFGGDANVASLLSLGNGHPGIVTFPSGGGELGLSKLVWDMMNDCTQTAREVEQQIGGAGVYFRLSVEQGMQAEHCDEIVDPSWIVAQTETYMEDPATHIKVDTFARSIDAAPQPITITQLKSGQIPNVSLQLPLDLEKKQLHVVVTDPDDAILRNLKPVNLEYGTHVAECMEGTRQNILAEICRWMDGADAPNILWLKGYPGVGKSAIASSVMEQLRSLKRLGSSFFFQREKANSMTTNALWRVVAYDLARQYPPIKERIVAALKDDETIPAAFNIDKLFRQLIYDPLLASEGTLTGPAPVVVLDALDECGGLDGQRSEHRRSLLRTLKDWSRLPRKFKLFVTSRDESDIGRLFSTTSHHVVEVLTGQTVEAQSSEDIEKFLRFRFQEISAAYSMSLRPDWPGSSIIRDLTAKSQGLFIWVKVITNFADSGDPEEQLSKILCGGGAGDMAALYSFILNSFFPNPSEMLIDSFRLILGTIILAKVPFSVPSIMNFLSLKPTAMERICNGLQAVMDSRETLRIQHQSFVDFLIDPGKCPSAFVIDLKRENQSLTMACLRTMRDGLCFNICNLETSYLRNGDVPNLAARVEECIPPELSYSCFFWASHLKVIPFGLEEMRYLEDFMNNLFLYWLEALSLMKRVGIASGMLWILIDWIQAGSSSATMARDMQKFVATFGSIISQSAPHVYLSALPFAPQKSAVSRQYSARWDPKTGETVMGPMKGHTDWVHSVAFSPDGRLLVSSSYDETILVWDTETSEVVAGPLHGHMSWVLSVAFSPNGRQVVSGSSDCTIRVWAIEIHEMAPESLKKYTNLAKSIAFRPDGKRTVPSSHENAIQVCNNSMRTPPCFNNNSLIQEGWVLGPSSELLFWVLPDLRAGLYRPENTLIISQGLKTKLDLTAFTHGESWARCRRA</sequence>
<organism evidence="5 6">
    <name type="scientific">Serendipita vermifera MAFF 305830</name>
    <dbReference type="NCBI Taxonomy" id="933852"/>
    <lineage>
        <taxon>Eukaryota</taxon>
        <taxon>Fungi</taxon>
        <taxon>Dikarya</taxon>
        <taxon>Basidiomycota</taxon>
        <taxon>Agaricomycotina</taxon>
        <taxon>Agaricomycetes</taxon>
        <taxon>Sebacinales</taxon>
        <taxon>Serendipitaceae</taxon>
        <taxon>Serendipita</taxon>
    </lineage>
</organism>
<feature type="repeat" description="WD" evidence="3">
    <location>
        <begin position="909"/>
        <end position="943"/>
    </location>
</feature>
<dbReference type="Pfam" id="PF24883">
    <property type="entry name" value="NPHP3_N"/>
    <property type="match status" value="1"/>
</dbReference>
<dbReference type="SUPFAM" id="SSF52540">
    <property type="entry name" value="P-loop containing nucleoside triphosphate hydrolases"/>
    <property type="match status" value="1"/>
</dbReference>
<dbReference type="OrthoDB" id="3027122at2759"/>
<reference evidence="5 6" key="1">
    <citation type="submission" date="2014-04" db="EMBL/GenBank/DDBJ databases">
        <authorList>
            <consortium name="DOE Joint Genome Institute"/>
            <person name="Kuo A."/>
            <person name="Zuccaro A."/>
            <person name="Kohler A."/>
            <person name="Nagy L.G."/>
            <person name="Floudas D."/>
            <person name="Copeland A."/>
            <person name="Barry K.W."/>
            <person name="Cichocki N."/>
            <person name="Veneault-Fourrey C."/>
            <person name="LaButti K."/>
            <person name="Lindquist E.A."/>
            <person name="Lipzen A."/>
            <person name="Lundell T."/>
            <person name="Morin E."/>
            <person name="Murat C."/>
            <person name="Sun H."/>
            <person name="Tunlid A."/>
            <person name="Henrissat B."/>
            <person name="Grigoriev I.V."/>
            <person name="Hibbett D.S."/>
            <person name="Martin F."/>
            <person name="Nordberg H.P."/>
            <person name="Cantor M.N."/>
            <person name="Hua S.X."/>
        </authorList>
    </citation>
    <scope>NUCLEOTIDE SEQUENCE [LARGE SCALE GENOMIC DNA]</scope>
    <source>
        <strain evidence="5 6">MAFF 305830</strain>
    </source>
</reference>
<dbReference type="Pfam" id="PF00400">
    <property type="entry name" value="WD40"/>
    <property type="match status" value="2"/>
</dbReference>
<evidence type="ECO:0000313" key="6">
    <source>
        <dbReference type="Proteomes" id="UP000054097"/>
    </source>
</evidence>